<dbReference type="Pfam" id="PF10722">
    <property type="entry name" value="YbjN"/>
    <property type="match status" value="1"/>
</dbReference>
<organism evidence="1 2">
    <name type="scientific">Thermogemmatispora aurantia</name>
    <dbReference type="NCBI Taxonomy" id="2045279"/>
    <lineage>
        <taxon>Bacteria</taxon>
        <taxon>Bacillati</taxon>
        <taxon>Chloroflexota</taxon>
        <taxon>Ktedonobacteria</taxon>
        <taxon>Thermogemmatisporales</taxon>
        <taxon>Thermogemmatisporaceae</taxon>
        <taxon>Thermogemmatispora</taxon>
    </lineage>
</organism>
<proteinExistence type="predicted"/>
<name>A0A5J4K8G9_9CHLR</name>
<dbReference type="Proteomes" id="UP000334820">
    <property type="component" value="Unassembled WGS sequence"/>
</dbReference>
<protein>
    <recommendedName>
        <fullName evidence="3">YbjN domain-containing protein</fullName>
    </recommendedName>
</protein>
<comment type="caution">
    <text evidence="1">The sequence shown here is derived from an EMBL/GenBank/DDBJ whole genome shotgun (WGS) entry which is preliminary data.</text>
</comment>
<keyword evidence="2" id="KW-1185">Reference proteome</keyword>
<accession>A0A5J4K8G9</accession>
<evidence type="ECO:0000313" key="1">
    <source>
        <dbReference type="EMBL" id="GER84904.1"/>
    </source>
</evidence>
<dbReference type="InterPro" id="IPR019660">
    <property type="entry name" value="Put_sensory_transdc_reg_YbjN"/>
</dbReference>
<dbReference type="RefSeq" id="WP_151729457.1">
    <property type="nucleotide sequence ID" value="NZ_BKZV01000005.1"/>
</dbReference>
<dbReference type="AlphaFoldDB" id="A0A5J4K8G9"/>
<evidence type="ECO:0008006" key="3">
    <source>
        <dbReference type="Google" id="ProtNLM"/>
    </source>
</evidence>
<sequence>MSEVKKFSYIMIETCLRDHKIRFLRDEENDIVVQFRYDPDCACELTFYLMAQGEKQEIYTLFCRSDRRFGTEEWERALVLSNTWNRERRWPKSYLRSFGENGAAYGELCLEEHIDLEAGIHQELLSSFTMNFFASSFGFWRWLHQEQHF</sequence>
<dbReference type="EMBL" id="BKZV01000005">
    <property type="protein sequence ID" value="GER84904.1"/>
    <property type="molecule type" value="Genomic_DNA"/>
</dbReference>
<gene>
    <name evidence="1" type="ORF">KTAU_35400</name>
</gene>
<reference evidence="1 2" key="1">
    <citation type="journal article" date="2019" name="Int. J. Syst. Evol. Microbiol.">
        <title>Thermogemmatispora aurantia sp. nov. and Thermogemmatispora argillosa sp. nov., within the class Ktedonobacteria, and emended description of the genus Thermogemmatispora.</title>
        <authorList>
            <person name="Zheng Y."/>
            <person name="Wang C.M."/>
            <person name="Sakai Y."/>
            <person name="Abe K."/>
            <person name="Yokota A."/>
            <person name="Yabe S."/>
        </authorList>
    </citation>
    <scope>NUCLEOTIDE SEQUENCE [LARGE SCALE GENOMIC DNA]</scope>
    <source>
        <strain evidence="1 2">A1-2</strain>
    </source>
</reference>
<evidence type="ECO:0000313" key="2">
    <source>
        <dbReference type="Proteomes" id="UP000334820"/>
    </source>
</evidence>